<dbReference type="InterPro" id="IPR050204">
    <property type="entry name" value="AraC_XylS_family_regulators"/>
</dbReference>
<proteinExistence type="predicted"/>
<reference evidence="6" key="1">
    <citation type="submission" date="2016-10" db="EMBL/GenBank/DDBJ databases">
        <authorList>
            <person name="Varghese N."/>
            <person name="Submissions S."/>
        </authorList>
    </citation>
    <scope>NUCLEOTIDE SEQUENCE [LARGE SCALE GENOMIC DNA]</scope>
    <source>
        <strain evidence="6">DSM 28453</strain>
    </source>
</reference>
<protein>
    <submittedName>
        <fullName evidence="5">AraC-type DNA-binding protein</fullName>
    </submittedName>
</protein>
<dbReference type="EMBL" id="FOSZ01000001">
    <property type="protein sequence ID" value="SFK50701.1"/>
    <property type="molecule type" value="Genomic_DNA"/>
</dbReference>
<name>A0A1I4A423_9RHOB</name>
<evidence type="ECO:0000313" key="5">
    <source>
        <dbReference type="EMBL" id="SFK50701.1"/>
    </source>
</evidence>
<dbReference type="SMART" id="SM00342">
    <property type="entry name" value="HTH_ARAC"/>
    <property type="match status" value="1"/>
</dbReference>
<dbReference type="AlphaFoldDB" id="A0A1I4A423"/>
<evidence type="ECO:0000256" key="3">
    <source>
        <dbReference type="ARBA" id="ARBA00023163"/>
    </source>
</evidence>
<dbReference type="InterPro" id="IPR032783">
    <property type="entry name" value="AraC_lig"/>
</dbReference>
<dbReference type="PANTHER" id="PTHR46796">
    <property type="entry name" value="HTH-TYPE TRANSCRIPTIONAL ACTIVATOR RHAS-RELATED"/>
    <property type="match status" value="1"/>
</dbReference>
<dbReference type="Proteomes" id="UP000198851">
    <property type="component" value="Unassembled WGS sequence"/>
</dbReference>
<dbReference type="Pfam" id="PF12852">
    <property type="entry name" value="Cupin_6"/>
    <property type="match status" value="1"/>
</dbReference>
<dbReference type="STRING" id="1280847.SAMN04488036_101136"/>
<dbReference type="PANTHER" id="PTHR46796:SF7">
    <property type="entry name" value="ARAC FAMILY TRANSCRIPTIONAL REGULATOR"/>
    <property type="match status" value="1"/>
</dbReference>
<dbReference type="Gene3D" id="1.10.10.60">
    <property type="entry name" value="Homeodomain-like"/>
    <property type="match status" value="1"/>
</dbReference>
<organism evidence="5 6">
    <name type="scientific">Shimia haliotis</name>
    <dbReference type="NCBI Taxonomy" id="1280847"/>
    <lineage>
        <taxon>Bacteria</taxon>
        <taxon>Pseudomonadati</taxon>
        <taxon>Pseudomonadota</taxon>
        <taxon>Alphaproteobacteria</taxon>
        <taxon>Rhodobacterales</taxon>
        <taxon>Roseobacteraceae</taxon>
    </lineage>
</organism>
<dbReference type="RefSeq" id="WP_093319023.1">
    <property type="nucleotide sequence ID" value="NZ_FOSZ01000001.1"/>
</dbReference>
<feature type="domain" description="HTH araC/xylS-type" evidence="4">
    <location>
        <begin position="144"/>
        <end position="241"/>
    </location>
</feature>
<evidence type="ECO:0000259" key="4">
    <source>
        <dbReference type="PROSITE" id="PS01124"/>
    </source>
</evidence>
<evidence type="ECO:0000256" key="2">
    <source>
        <dbReference type="ARBA" id="ARBA00023125"/>
    </source>
</evidence>
<gene>
    <name evidence="5" type="ORF">SAMN04488036_101136</name>
</gene>
<keyword evidence="2 5" id="KW-0238">DNA-binding</keyword>
<dbReference type="GO" id="GO:0003700">
    <property type="term" value="F:DNA-binding transcription factor activity"/>
    <property type="evidence" value="ECO:0007669"/>
    <property type="project" value="InterPro"/>
</dbReference>
<evidence type="ECO:0000313" key="6">
    <source>
        <dbReference type="Proteomes" id="UP000198851"/>
    </source>
</evidence>
<dbReference type="InterPro" id="IPR009057">
    <property type="entry name" value="Homeodomain-like_sf"/>
</dbReference>
<keyword evidence="3" id="KW-0804">Transcription</keyword>
<dbReference type="SUPFAM" id="SSF46689">
    <property type="entry name" value="Homeodomain-like"/>
    <property type="match status" value="2"/>
</dbReference>
<sequence>MDRLTTLIEKFHLTVTPAPEGEANLIAICNGDSEPHEVRFFTRGVSDWADQERLMFAARVDWSGPSNPLMAAMPDRIDLDLTDQADTRTLVQLMYAEVKGRRCGAQSVISRLGEALMVRLLREQMREGSTEVGLLAGLADPRLSRAVVAIHDHPGKLWTAADLAGQAGLSLSRFTELFAETVGETPMGYLRRWRLILAHQDVRRGDRIDAVARRYAYASPEAFTRAFRKAYGVAPTVLRAA</sequence>
<keyword evidence="1" id="KW-0805">Transcription regulation</keyword>
<dbReference type="PROSITE" id="PS01124">
    <property type="entry name" value="HTH_ARAC_FAMILY_2"/>
    <property type="match status" value="1"/>
</dbReference>
<accession>A0A1I4A423</accession>
<dbReference type="OrthoDB" id="9783876at2"/>
<dbReference type="PROSITE" id="PS00041">
    <property type="entry name" value="HTH_ARAC_FAMILY_1"/>
    <property type="match status" value="1"/>
</dbReference>
<dbReference type="InterPro" id="IPR018062">
    <property type="entry name" value="HTH_AraC-typ_CS"/>
</dbReference>
<dbReference type="Pfam" id="PF12833">
    <property type="entry name" value="HTH_18"/>
    <property type="match status" value="1"/>
</dbReference>
<dbReference type="GO" id="GO:0043565">
    <property type="term" value="F:sequence-specific DNA binding"/>
    <property type="evidence" value="ECO:0007669"/>
    <property type="project" value="InterPro"/>
</dbReference>
<evidence type="ECO:0000256" key="1">
    <source>
        <dbReference type="ARBA" id="ARBA00023015"/>
    </source>
</evidence>
<keyword evidence="6" id="KW-1185">Reference proteome</keyword>
<dbReference type="InterPro" id="IPR018060">
    <property type="entry name" value="HTH_AraC"/>
</dbReference>